<reference evidence="4" key="1">
    <citation type="submission" date="2016-10" db="EMBL/GenBank/DDBJ databases">
        <authorList>
            <person name="de Groot N.N."/>
        </authorList>
    </citation>
    <scope>NUCLEOTIDE SEQUENCE</scope>
</reference>
<evidence type="ECO:0000256" key="3">
    <source>
        <dbReference type="ARBA" id="ARBA00023186"/>
    </source>
</evidence>
<dbReference type="GO" id="GO:0051224">
    <property type="term" value="P:negative regulation of protein transport"/>
    <property type="evidence" value="ECO:0007669"/>
    <property type="project" value="TreeGrafter"/>
</dbReference>
<sequence>MSKAKNSIDICGILVQVSEKQAQQVEGKLNAIAGVEVHGLSEDLRLVVTIEQGSQGAIVETIDGINVMSGVVSTALVYQHSESC</sequence>
<organism evidence="4">
    <name type="scientific">hydrothermal vent metagenome</name>
    <dbReference type="NCBI Taxonomy" id="652676"/>
    <lineage>
        <taxon>unclassified sequences</taxon>
        <taxon>metagenomes</taxon>
        <taxon>ecological metagenomes</taxon>
    </lineage>
</organism>
<accession>A0A1W1E3C5</accession>
<name>A0A1W1E3C5_9ZZZZ</name>
<dbReference type="AlphaFoldDB" id="A0A1W1E3C5"/>
<evidence type="ECO:0000313" key="4">
    <source>
        <dbReference type="EMBL" id="SFV88462.1"/>
    </source>
</evidence>
<evidence type="ECO:0000256" key="2">
    <source>
        <dbReference type="ARBA" id="ARBA00022490"/>
    </source>
</evidence>
<dbReference type="Gene3D" id="3.30.70.920">
    <property type="match status" value="1"/>
</dbReference>
<keyword evidence="2" id="KW-0963">Cytoplasm</keyword>
<dbReference type="EMBL" id="FPIA01000052">
    <property type="protein sequence ID" value="SFV88462.1"/>
    <property type="molecule type" value="Genomic_DNA"/>
</dbReference>
<proteinExistence type="inferred from homology"/>
<dbReference type="PANTHER" id="PTHR38603">
    <property type="entry name" value="CHAPERONE NAPD"/>
    <property type="match status" value="1"/>
</dbReference>
<evidence type="ECO:0008006" key="5">
    <source>
        <dbReference type="Google" id="ProtNLM"/>
    </source>
</evidence>
<dbReference type="Pfam" id="PF03927">
    <property type="entry name" value="NapD"/>
    <property type="match status" value="1"/>
</dbReference>
<protein>
    <recommendedName>
        <fullName evidence="5">Periplasmic nitrate reductase component NapD</fullName>
    </recommendedName>
</protein>
<comment type="subcellular location">
    <subcellularLocation>
        <location evidence="1">Cytoplasm</location>
    </subcellularLocation>
</comment>
<dbReference type="HAMAP" id="MF_02200">
    <property type="entry name" value="NapD"/>
    <property type="match status" value="1"/>
</dbReference>
<dbReference type="InterPro" id="IPR005623">
    <property type="entry name" value="Chaperone_NapD_NO3_reduct"/>
</dbReference>
<dbReference type="PANTHER" id="PTHR38603:SF1">
    <property type="entry name" value="CHAPERONE NAPD"/>
    <property type="match status" value="1"/>
</dbReference>
<keyword evidence="3" id="KW-0143">Chaperone</keyword>
<gene>
    <name evidence="4" type="ORF">MNB_SUP05-SYMBIONT-7-413</name>
</gene>
<evidence type="ECO:0000256" key="1">
    <source>
        <dbReference type="ARBA" id="ARBA00004496"/>
    </source>
</evidence>
<dbReference type="GO" id="GO:0005737">
    <property type="term" value="C:cytoplasm"/>
    <property type="evidence" value="ECO:0007669"/>
    <property type="project" value="UniProtKB-SubCell"/>
</dbReference>